<feature type="transmembrane region" description="Helical" evidence="3">
    <location>
        <begin position="414"/>
        <end position="433"/>
    </location>
</feature>
<evidence type="ECO:0000256" key="1">
    <source>
        <dbReference type="ARBA" id="ARBA00008645"/>
    </source>
</evidence>
<feature type="domain" description="Serine aminopeptidase S33" evidence="5">
    <location>
        <begin position="99"/>
        <end position="208"/>
    </location>
</feature>
<keyword evidence="3" id="KW-0812">Transmembrane</keyword>
<evidence type="ECO:0000313" key="6">
    <source>
        <dbReference type="EMBL" id="MFC0563614.1"/>
    </source>
</evidence>
<dbReference type="PANTHER" id="PTHR22946">
    <property type="entry name" value="DIENELACTONE HYDROLASE DOMAIN-CONTAINING PROTEIN-RELATED"/>
    <property type="match status" value="1"/>
</dbReference>
<feature type="transmembrane region" description="Helical" evidence="3">
    <location>
        <begin position="445"/>
        <end position="463"/>
    </location>
</feature>
<evidence type="ECO:0000259" key="5">
    <source>
        <dbReference type="Pfam" id="PF12146"/>
    </source>
</evidence>
<dbReference type="SUPFAM" id="SSF53474">
    <property type="entry name" value="alpha/beta-Hydrolases"/>
    <property type="match status" value="1"/>
</dbReference>
<keyword evidence="7" id="KW-1185">Reference proteome</keyword>
<keyword evidence="3" id="KW-1133">Transmembrane helix</keyword>
<dbReference type="InterPro" id="IPR050261">
    <property type="entry name" value="FrsA_esterase"/>
</dbReference>
<evidence type="ECO:0000256" key="3">
    <source>
        <dbReference type="SAM" id="Phobius"/>
    </source>
</evidence>
<dbReference type="EMBL" id="JBHLUE010000004">
    <property type="protein sequence ID" value="MFC0563614.1"/>
    <property type="molecule type" value="Genomic_DNA"/>
</dbReference>
<evidence type="ECO:0000256" key="4">
    <source>
        <dbReference type="SAM" id="SignalP"/>
    </source>
</evidence>
<dbReference type="EC" id="3.1.-.-" evidence="6"/>
<feature type="transmembrane region" description="Helical" evidence="3">
    <location>
        <begin position="364"/>
        <end position="383"/>
    </location>
</feature>
<name>A0ABV6NT52_9ACTN</name>
<feature type="transmembrane region" description="Helical" evidence="3">
    <location>
        <begin position="497"/>
        <end position="515"/>
    </location>
</feature>
<feature type="compositionally biased region" description="Low complexity" evidence="2">
    <location>
        <begin position="57"/>
        <end position="94"/>
    </location>
</feature>
<dbReference type="RefSeq" id="WP_377336357.1">
    <property type="nucleotide sequence ID" value="NZ_JBHLUE010000004.1"/>
</dbReference>
<feature type="transmembrane region" description="Helical" evidence="3">
    <location>
        <begin position="333"/>
        <end position="352"/>
    </location>
</feature>
<dbReference type="InterPro" id="IPR029058">
    <property type="entry name" value="AB_hydrolase_fold"/>
</dbReference>
<dbReference type="Proteomes" id="UP001589894">
    <property type="component" value="Unassembled WGS sequence"/>
</dbReference>
<proteinExistence type="inferred from homology"/>
<feature type="signal peptide" evidence="4">
    <location>
        <begin position="1"/>
        <end position="32"/>
    </location>
</feature>
<evidence type="ECO:0000313" key="7">
    <source>
        <dbReference type="Proteomes" id="UP001589894"/>
    </source>
</evidence>
<feature type="region of interest" description="Disordered" evidence="2">
    <location>
        <begin position="57"/>
        <end position="95"/>
    </location>
</feature>
<gene>
    <name evidence="6" type="ORF">ACFFHU_05470</name>
</gene>
<feature type="transmembrane region" description="Helical" evidence="3">
    <location>
        <begin position="522"/>
        <end position="542"/>
    </location>
</feature>
<keyword evidence="3" id="KW-0472">Membrane</keyword>
<dbReference type="GO" id="GO:0016787">
    <property type="term" value="F:hydrolase activity"/>
    <property type="evidence" value="ECO:0007669"/>
    <property type="project" value="UniProtKB-KW"/>
</dbReference>
<feature type="chain" id="PRO_5045258278" evidence="4">
    <location>
        <begin position="33"/>
        <end position="549"/>
    </location>
</feature>
<sequence>MQSAARGRVVPATLAVLAVLAASLGAVGLARADDGLTHRSVTVSGVPLTEVRATTAQATAGATSPVSVAPTAGTTPTAGATPTAGTPTTAGTAGRRPGVVVAHGFAGSRRLMTPLADTLARHGYVVVLLDFAGHGANPARLPGAGQDTGAGTAALAADLDTAVGYLRSRPDVDPARIGLVGHSMGAGAVARYAVAHPEIVATVAISLPGADPVPAGGDRPRALLLLVGGNEFAGFRAAATEAVRRAGPAGDRRAVVVPGVEHISILFAGRTHAEMTSWLDARLAPPPGPRAPARPTGYLAPAGLLLLGFALGLQPLARVLLGAGGRRASARTRLPLALLATVLATGLGAVLPRLLPFDRLPLAVGNYLIGLLAVTGALLLGIARLPRLGRVDPAATGSDQRPASGAGRPGTLRLAIAAVLLAGYAVAAVAVPISLGFTSAAPTGARWWLLPIVTAAAWLFLLGAERITGGGPGRLVPYVVAVAGVTVAALVGVAPGFVLLVVPLFAILLAWQFGWATALGRLAAPAWLIALPGAVLLGWPIATTLPLTG</sequence>
<dbReference type="InterPro" id="IPR022742">
    <property type="entry name" value="Hydrolase_4"/>
</dbReference>
<dbReference type="Pfam" id="PF12146">
    <property type="entry name" value="Hydrolase_4"/>
    <property type="match status" value="1"/>
</dbReference>
<feature type="transmembrane region" description="Helical" evidence="3">
    <location>
        <begin position="298"/>
        <end position="321"/>
    </location>
</feature>
<evidence type="ECO:0000256" key="2">
    <source>
        <dbReference type="SAM" id="MobiDB-lite"/>
    </source>
</evidence>
<keyword evidence="4" id="KW-0732">Signal</keyword>
<comment type="similarity">
    <text evidence="1">Belongs to the AB hydrolase superfamily.</text>
</comment>
<reference evidence="6 7" key="1">
    <citation type="submission" date="2024-09" db="EMBL/GenBank/DDBJ databases">
        <authorList>
            <person name="Sun Q."/>
            <person name="Mori K."/>
        </authorList>
    </citation>
    <scope>NUCLEOTIDE SEQUENCE [LARGE SCALE GENOMIC DNA]</scope>
    <source>
        <strain evidence="6 7">TBRC 2205</strain>
    </source>
</reference>
<accession>A0ABV6NT52</accession>
<keyword evidence="6" id="KW-0378">Hydrolase</keyword>
<feature type="transmembrane region" description="Helical" evidence="3">
    <location>
        <begin position="475"/>
        <end position="491"/>
    </location>
</feature>
<dbReference type="Gene3D" id="3.40.50.1820">
    <property type="entry name" value="alpha/beta hydrolase"/>
    <property type="match status" value="1"/>
</dbReference>
<comment type="caution">
    <text evidence="6">The sequence shown here is derived from an EMBL/GenBank/DDBJ whole genome shotgun (WGS) entry which is preliminary data.</text>
</comment>
<organism evidence="6 7">
    <name type="scientific">Plantactinospora siamensis</name>
    <dbReference type="NCBI Taxonomy" id="555372"/>
    <lineage>
        <taxon>Bacteria</taxon>
        <taxon>Bacillati</taxon>
        <taxon>Actinomycetota</taxon>
        <taxon>Actinomycetes</taxon>
        <taxon>Micromonosporales</taxon>
        <taxon>Micromonosporaceae</taxon>
        <taxon>Plantactinospora</taxon>
    </lineage>
</organism>
<protein>
    <submittedName>
        <fullName evidence="6">Dienelactone hydrolase family protein</fullName>
        <ecNumber evidence="6">3.1.-.-</ecNumber>
    </submittedName>
</protein>